<dbReference type="EMBL" id="BAAANC010000002">
    <property type="protein sequence ID" value="GAA1530765.1"/>
    <property type="molecule type" value="Genomic_DNA"/>
</dbReference>
<comment type="similarity">
    <text evidence="1">Belongs to the pseudomonas-type ThrB family.</text>
</comment>
<dbReference type="InterPro" id="IPR050249">
    <property type="entry name" value="Pseudomonas-type_ThrB"/>
</dbReference>
<dbReference type="Gene3D" id="3.90.1200.10">
    <property type="match status" value="1"/>
</dbReference>
<dbReference type="SUPFAM" id="SSF56112">
    <property type="entry name" value="Protein kinase-like (PK-like)"/>
    <property type="match status" value="1"/>
</dbReference>
<sequence>MGLSMLWERVEPEQALRERFGFEGFEAVGAWVPGVLAEVWEIEVAGTARMVISDHNAIVWVDTDRGPLVVKWSRAQALFGQLEASARLLRVLDERGVSVAAPLQSTDGRERVVIDGPLGDLSVAVLPEITGDWLDITDEDAVHAAGVCLAELHNALSGYEDDRLPTTNPRSETGLPPLDDDPKQLVHNDFRAANILTQGSKIVGVLDFDEIAWGHRVEDLAYASVYLATRFTGWGPTPPAVRQTLRAGYESVRPLSPAEDERYDDLVRWHEQRCGF</sequence>
<feature type="region of interest" description="Disordered" evidence="2">
    <location>
        <begin position="160"/>
        <end position="183"/>
    </location>
</feature>
<gene>
    <name evidence="4" type="ORF">GCM10009741_35950</name>
</gene>
<dbReference type="InterPro" id="IPR011009">
    <property type="entry name" value="Kinase-like_dom_sf"/>
</dbReference>
<evidence type="ECO:0000256" key="1">
    <source>
        <dbReference type="ARBA" id="ARBA00038240"/>
    </source>
</evidence>
<dbReference type="PANTHER" id="PTHR21064">
    <property type="entry name" value="AMINOGLYCOSIDE PHOSPHOTRANSFERASE DOMAIN-CONTAINING PROTEIN-RELATED"/>
    <property type="match status" value="1"/>
</dbReference>
<organism evidence="4 5">
    <name type="scientific">Kribbella lupini</name>
    <dbReference type="NCBI Taxonomy" id="291602"/>
    <lineage>
        <taxon>Bacteria</taxon>
        <taxon>Bacillati</taxon>
        <taxon>Actinomycetota</taxon>
        <taxon>Actinomycetes</taxon>
        <taxon>Propionibacteriales</taxon>
        <taxon>Kribbellaceae</taxon>
        <taxon>Kribbella</taxon>
    </lineage>
</organism>
<keyword evidence="5" id="KW-1185">Reference proteome</keyword>
<feature type="domain" description="Aminoglycoside phosphotransferase" evidence="3">
    <location>
        <begin position="56"/>
        <end position="155"/>
    </location>
</feature>
<evidence type="ECO:0000313" key="5">
    <source>
        <dbReference type="Proteomes" id="UP001500363"/>
    </source>
</evidence>
<dbReference type="Proteomes" id="UP001500363">
    <property type="component" value="Unassembled WGS sequence"/>
</dbReference>
<evidence type="ECO:0000313" key="4">
    <source>
        <dbReference type="EMBL" id="GAA1530765.1"/>
    </source>
</evidence>
<name>A0ABP4LU91_9ACTN</name>
<dbReference type="Pfam" id="PF01636">
    <property type="entry name" value="APH"/>
    <property type="match status" value="2"/>
</dbReference>
<evidence type="ECO:0000259" key="3">
    <source>
        <dbReference type="Pfam" id="PF01636"/>
    </source>
</evidence>
<evidence type="ECO:0000256" key="2">
    <source>
        <dbReference type="SAM" id="MobiDB-lite"/>
    </source>
</evidence>
<proteinExistence type="inferred from homology"/>
<dbReference type="PANTHER" id="PTHR21064:SF6">
    <property type="entry name" value="AMINOGLYCOSIDE PHOSPHOTRANSFERASE DOMAIN-CONTAINING PROTEIN"/>
    <property type="match status" value="1"/>
</dbReference>
<accession>A0ABP4LU91</accession>
<comment type="caution">
    <text evidence="4">The sequence shown here is derived from an EMBL/GenBank/DDBJ whole genome shotgun (WGS) entry which is preliminary data.</text>
</comment>
<reference evidence="5" key="1">
    <citation type="journal article" date="2019" name="Int. J. Syst. Evol. Microbiol.">
        <title>The Global Catalogue of Microorganisms (GCM) 10K type strain sequencing project: providing services to taxonomists for standard genome sequencing and annotation.</title>
        <authorList>
            <consortium name="The Broad Institute Genomics Platform"/>
            <consortium name="The Broad Institute Genome Sequencing Center for Infectious Disease"/>
            <person name="Wu L."/>
            <person name="Ma J."/>
        </authorList>
    </citation>
    <scope>NUCLEOTIDE SEQUENCE [LARGE SCALE GENOMIC DNA]</scope>
    <source>
        <strain evidence="5">JCM 14303</strain>
    </source>
</reference>
<dbReference type="InterPro" id="IPR002575">
    <property type="entry name" value="Aminoglycoside_PTrfase"/>
</dbReference>
<feature type="domain" description="Aminoglycoside phosphotransferase" evidence="3">
    <location>
        <begin position="177"/>
        <end position="252"/>
    </location>
</feature>
<protein>
    <submittedName>
        <fullName evidence="4">Phosphotransferase</fullName>
    </submittedName>
</protein>